<feature type="compositionally biased region" description="Polar residues" evidence="1">
    <location>
        <begin position="63"/>
        <end position="72"/>
    </location>
</feature>
<evidence type="ECO:0000313" key="2">
    <source>
        <dbReference type="EMBL" id="KAG5496277.1"/>
    </source>
</evidence>
<dbReference type="Proteomes" id="UP000674318">
    <property type="component" value="Chromosome 32"/>
</dbReference>
<gene>
    <name evidence="2" type="ORF">JKF63_02578</name>
</gene>
<evidence type="ECO:0000256" key="1">
    <source>
        <dbReference type="SAM" id="MobiDB-lite"/>
    </source>
</evidence>
<reference evidence="2 3" key="1">
    <citation type="submission" date="2021-02" db="EMBL/GenBank/DDBJ databases">
        <title>Porcisia hertigi Genome sequencing and assembly.</title>
        <authorList>
            <person name="Almutairi H."/>
            <person name="Gatherer D."/>
        </authorList>
    </citation>
    <scope>NUCLEOTIDE SEQUENCE [LARGE SCALE GENOMIC DNA]</scope>
    <source>
        <strain evidence="2 3">C119</strain>
    </source>
</reference>
<feature type="region of interest" description="Disordered" evidence="1">
    <location>
        <begin position="369"/>
        <end position="399"/>
    </location>
</feature>
<accession>A0A836I181</accession>
<dbReference type="GeneID" id="94288680"/>
<feature type="compositionally biased region" description="Basic and acidic residues" evidence="1">
    <location>
        <begin position="96"/>
        <end position="124"/>
    </location>
</feature>
<keyword evidence="3" id="KW-1185">Reference proteome</keyword>
<protein>
    <submittedName>
        <fullName evidence="2">Uncharacterized protein</fullName>
    </submittedName>
</protein>
<evidence type="ECO:0000313" key="3">
    <source>
        <dbReference type="Proteomes" id="UP000674318"/>
    </source>
</evidence>
<dbReference type="AlphaFoldDB" id="A0A836I181"/>
<dbReference type="OrthoDB" id="272958at2759"/>
<feature type="compositionally biased region" description="Polar residues" evidence="1">
    <location>
        <begin position="217"/>
        <end position="229"/>
    </location>
</feature>
<dbReference type="EMBL" id="JAFJZO010000032">
    <property type="protein sequence ID" value="KAG5496277.1"/>
    <property type="molecule type" value="Genomic_DNA"/>
</dbReference>
<feature type="region of interest" description="Disordered" evidence="1">
    <location>
        <begin position="208"/>
        <end position="229"/>
    </location>
</feature>
<feature type="region of interest" description="Disordered" evidence="1">
    <location>
        <begin position="42"/>
        <end position="133"/>
    </location>
</feature>
<proteinExistence type="predicted"/>
<name>A0A836I181_9TRYP</name>
<organism evidence="2 3">
    <name type="scientific">Porcisia hertigi</name>
    <dbReference type="NCBI Taxonomy" id="2761500"/>
    <lineage>
        <taxon>Eukaryota</taxon>
        <taxon>Discoba</taxon>
        <taxon>Euglenozoa</taxon>
        <taxon>Kinetoplastea</taxon>
        <taxon>Metakinetoplastina</taxon>
        <taxon>Trypanosomatida</taxon>
        <taxon>Trypanosomatidae</taxon>
        <taxon>Leishmaniinae</taxon>
        <taxon>Porcisia</taxon>
    </lineage>
</organism>
<sequence length="1026" mass="111589">MEVNIKAISDALDDIFAAEAGFKSNKAHSAIIHRQPILLSKSNIDRSRGKRAKPVAPEESAAANGNSVTGSSIGAEKSPSSEKRLIQLKQASLSDGNEKTEFINKSERKSMSPELSKPHERERPPTQNSAGKSLDAEVAKFLELLERVEVVPFRAVEATGIGVRSVILTPRSVDRVISRSQLPSKSWLTNISLARKASALFELENRADIRRNEEPPSHSSVSQRNQPGEDSTASFVIQNFLAVLVIEDDTGRDSPAPQSSSAPNGEQHLFSVTIKTSSSQRGVFSVAASASAISGCVTTLEIPSALLNTFVQLTISPLKSQPTPKFIKVRAICIFRPETSAIEKRIHTQVHHQSLEENVEVALPEGIETARQSERSVRRSAQKKGPAETKPTQPPSIPLTKHGDVAHLTWSSHDSAVSVASYVKGVALTRLRQQSSTPKQPSSGGGDKVEYDWLLDTLVNVSAKREGAHDGACRKASMPSKECETATGEYIRALQAWNCAPALSAEAALTFCLSETTSFSVSTIYATGLFSHEAQNHFLQPFKLHFFVVSGTPDVDKSSMRAYALGIPVPPVHFLSAIAGQTALLGYTAELLFTCPENNGFVCALRPYSCTPGTHYKLLFVVLAHSNGENKDDTASVTKGLLRTALSIFCDPARARGRLLSQDTAFPFHRTVSRAKPCGALRLLIDGTCCLDDLMPVFSEWAKVAGGLRYYGSAAQRTVQLLFFPFHLGSSDGNSERLSVVSEPRKEAQWSRLRLWLLGLWKKDTNETDSVADDIVALEVDYHCPATYVWQSRRGALRLVLTDAHFMEYITRVDGLVASSSLVSLVRGYYGSDVNGSTHMPMFSTLSEAPWTMLLNAAEKMRHGSVVSVTSLGEGAAVDFFALRRRVTVSFAFHVLSTAFKRGWARVSASLPLCNGHIRGDMRELQSVHLPVLASSVGSENGMGGALKLLDEDAFMDTLLQWQYPFPNVVVLHCTNVLHAVTGSSSASTTARCPPYSLVQEGVMSFFSEEVLRSFGSVSKPEEALS</sequence>
<dbReference type="RefSeq" id="XP_067754760.1">
    <property type="nucleotide sequence ID" value="XM_067898603.1"/>
</dbReference>
<dbReference type="KEGG" id="phet:94288680"/>
<comment type="caution">
    <text evidence="2">The sequence shown here is derived from an EMBL/GenBank/DDBJ whole genome shotgun (WGS) entry which is preliminary data.</text>
</comment>